<keyword evidence="1" id="KW-0805">Transcription regulation</keyword>
<dbReference type="InterPro" id="IPR041479">
    <property type="entry name" value="TetR_CgmR_C"/>
</dbReference>
<protein>
    <submittedName>
        <fullName evidence="6">AcrR family transcriptional regulator</fullName>
    </submittedName>
</protein>
<keyword evidence="2 4" id="KW-0238">DNA-binding</keyword>
<sequence length="177" mass="20167">MSKRDRILKAAAKTVSNVGIGNVTLEQVADEAGVSKGGLLYHFPSKQALLEGMVNYVLTQMNNTLREYQEEHNFSISYVLSTLNDLDKDEEISMMDKSALVAIANDRDLLTVMQNHYTEWMEQLRAENNEEAAVIIRLITSGLWLEYLVGVHSHGTQDREYVLRAVKELNDRQKHKE</sequence>
<feature type="domain" description="HTH tetR-type" evidence="5">
    <location>
        <begin position="1"/>
        <end position="61"/>
    </location>
</feature>
<feature type="DNA-binding region" description="H-T-H motif" evidence="4">
    <location>
        <begin position="24"/>
        <end position="43"/>
    </location>
</feature>
<dbReference type="InterPro" id="IPR050109">
    <property type="entry name" value="HTH-type_TetR-like_transc_reg"/>
</dbReference>
<dbReference type="PANTHER" id="PTHR30055:SF234">
    <property type="entry name" value="HTH-TYPE TRANSCRIPTIONAL REGULATOR BETI"/>
    <property type="match status" value="1"/>
</dbReference>
<dbReference type="Pfam" id="PF17937">
    <property type="entry name" value="TetR_C_28"/>
    <property type="match status" value="1"/>
</dbReference>
<dbReference type="Proteomes" id="UP000568839">
    <property type="component" value="Unassembled WGS sequence"/>
</dbReference>
<dbReference type="Gene3D" id="1.10.357.10">
    <property type="entry name" value="Tetracycline Repressor, domain 2"/>
    <property type="match status" value="1"/>
</dbReference>
<dbReference type="GO" id="GO:0000976">
    <property type="term" value="F:transcription cis-regulatory region binding"/>
    <property type="evidence" value="ECO:0007669"/>
    <property type="project" value="TreeGrafter"/>
</dbReference>
<evidence type="ECO:0000259" key="5">
    <source>
        <dbReference type="PROSITE" id="PS50977"/>
    </source>
</evidence>
<organism evidence="6 7">
    <name type="scientific">Geomicrobium halophilum</name>
    <dbReference type="NCBI Taxonomy" id="549000"/>
    <lineage>
        <taxon>Bacteria</taxon>
        <taxon>Bacillati</taxon>
        <taxon>Bacillota</taxon>
        <taxon>Bacilli</taxon>
        <taxon>Bacillales</taxon>
        <taxon>Geomicrobium</taxon>
    </lineage>
</organism>
<dbReference type="Pfam" id="PF00440">
    <property type="entry name" value="TetR_N"/>
    <property type="match status" value="1"/>
</dbReference>
<evidence type="ECO:0000256" key="3">
    <source>
        <dbReference type="ARBA" id="ARBA00023163"/>
    </source>
</evidence>
<evidence type="ECO:0000313" key="7">
    <source>
        <dbReference type="Proteomes" id="UP000568839"/>
    </source>
</evidence>
<accession>A0A841Q0F9</accession>
<keyword evidence="3" id="KW-0804">Transcription</keyword>
<name>A0A841Q0F9_9BACL</name>
<proteinExistence type="predicted"/>
<dbReference type="RefSeq" id="WP_184405228.1">
    <property type="nucleotide sequence ID" value="NZ_JACHHJ010000005.1"/>
</dbReference>
<dbReference type="InterPro" id="IPR009057">
    <property type="entry name" value="Homeodomain-like_sf"/>
</dbReference>
<gene>
    <name evidence="6" type="ORF">HNR44_003147</name>
</gene>
<evidence type="ECO:0000256" key="4">
    <source>
        <dbReference type="PROSITE-ProRule" id="PRU00335"/>
    </source>
</evidence>
<dbReference type="PROSITE" id="PS50977">
    <property type="entry name" value="HTH_TETR_2"/>
    <property type="match status" value="1"/>
</dbReference>
<comment type="caution">
    <text evidence="6">The sequence shown here is derived from an EMBL/GenBank/DDBJ whole genome shotgun (WGS) entry which is preliminary data.</text>
</comment>
<dbReference type="AlphaFoldDB" id="A0A841Q0F9"/>
<dbReference type="PRINTS" id="PR00455">
    <property type="entry name" value="HTHTETR"/>
</dbReference>
<reference evidence="6 7" key="1">
    <citation type="submission" date="2020-08" db="EMBL/GenBank/DDBJ databases">
        <title>Genomic Encyclopedia of Type Strains, Phase IV (KMG-IV): sequencing the most valuable type-strain genomes for metagenomic binning, comparative biology and taxonomic classification.</title>
        <authorList>
            <person name="Goeker M."/>
        </authorList>
    </citation>
    <scope>NUCLEOTIDE SEQUENCE [LARGE SCALE GENOMIC DNA]</scope>
    <source>
        <strain evidence="6 7">DSM 21769</strain>
    </source>
</reference>
<dbReference type="GO" id="GO:0003700">
    <property type="term" value="F:DNA-binding transcription factor activity"/>
    <property type="evidence" value="ECO:0007669"/>
    <property type="project" value="TreeGrafter"/>
</dbReference>
<dbReference type="SUPFAM" id="SSF46689">
    <property type="entry name" value="Homeodomain-like"/>
    <property type="match status" value="1"/>
</dbReference>
<evidence type="ECO:0000313" key="6">
    <source>
        <dbReference type="EMBL" id="MBB6451153.1"/>
    </source>
</evidence>
<keyword evidence="7" id="KW-1185">Reference proteome</keyword>
<dbReference type="PANTHER" id="PTHR30055">
    <property type="entry name" value="HTH-TYPE TRANSCRIPTIONAL REGULATOR RUTR"/>
    <property type="match status" value="1"/>
</dbReference>
<evidence type="ECO:0000256" key="1">
    <source>
        <dbReference type="ARBA" id="ARBA00023015"/>
    </source>
</evidence>
<dbReference type="EMBL" id="JACHHJ010000005">
    <property type="protein sequence ID" value="MBB6451153.1"/>
    <property type="molecule type" value="Genomic_DNA"/>
</dbReference>
<evidence type="ECO:0000256" key="2">
    <source>
        <dbReference type="ARBA" id="ARBA00023125"/>
    </source>
</evidence>
<dbReference type="InterPro" id="IPR001647">
    <property type="entry name" value="HTH_TetR"/>
</dbReference>